<proteinExistence type="predicted"/>
<gene>
    <name evidence="1" type="ORF">OUZ56_031569</name>
</gene>
<evidence type="ECO:0000313" key="1">
    <source>
        <dbReference type="EMBL" id="KAK4016610.1"/>
    </source>
</evidence>
<dbReference type="Proteomes" id="UP001234178">
    <property type="component" value="Unassembled WGS sequence"/>
</dbReference>
<evidence type="ECO:0000313" key="2">
    <source>
        <dbReference type="Proteomes" id="UP001234178"/>
    </source>
</evidence>
<comment type="caution">
    <text evidence="1">The sequence shown here is derived from an EMBL/GenBank/DDBJ whole genome shotgun (WGS) entry which is preliminary data.</text>
</comment>
<dbReference type="EMBL" id="JAOYFB010000005">
    <property type="protein sequence ID" value="KAK4016610.1"/>
    <property type="molecule type" value="Genomic_DNA"/>
</dbReference>
<keyword evidence="2" id="KW-1185">Reference proteome</keyword>
<name>A0ABQ9ZUL3_9CRUS</name>
<organism evidence="1 2">
    <name type="scientific">Daphnia magna</name>
    <dbReference type="NCBI Taxonomy" id="35525"/>
    <lineage>
        <taxon>Eukaryota</taxon>
        <taxon>Metazoa</taxon>
        <taxon>Ecdysozoa</taxon>
        <taxon>Arthropoda</taxon>
        <taxon>Crustacea</taxon>
        <taxon>Branchiopoda</taxon>
        <taxon>Diplostraca</taxon>
        <taxon>Cladocera</taxon>
        <taxon>Anomopoda</taxon>
        <taxon>Daphniidae</taxon>
        <taxon>Daphnia</taxon>
    </lineage>
</organism>
<reference evidence="1 2" key="1">
    <citation type="journal article" date="2023" name="Nucleic Acids Res.">
        <title>The hologenome of Daphnia magna reveals possible DNA methylation and microbiome-mediated evolution of the host genome.</title>
        <authorList>
            <person name="Chaturvedi A."/>
            <person name="Li X."/>
            <person name="Dhandapani V."/>
            <person name="Marshall H."/>
            <person name="Kissane S."/>
            <person name="Cuenca-Cambronero M."/>
            <person name="Asole G."/>
            <person name="Calvet F."/>
            <person name="Ruiz-Romero M."/>
            <person name="Marangio P."/>
            <person name="Guigo R."/>
            <person name="Rago D."/>
            <person name="Mirbahai L."/>
            <person name="Eastwood N."/>
            <person name="Colbourne J.K."/>
            <person name="Zhou J."/>
            <person name="Mallon E."/>
            <person name="Orsini L."/>
        </authorList>
    </citation>
    <scope>NUCLEOTIDE SEQUENCE [LARGE SCALE GENOMIC DNA]</scope>
    <source>
        <strain evidence="1">LRV0_1</strain>
    </source>
</reference>
<sequence length="62" mass="7060">MEAGAAPCYDFGLFVCPFNTNKHKFGVIKIKINNKSIRSRKHRLVDKSRLPHGPLVSEQFFA</sequence>
<accession>A0ABQ9ZUL3</accession>
<protein>
    <submittedName>
        <fullName evidence="1">Uncharacterized protein</fullName>
    </submittedName>
</protein>